<evidence type="ECO:0000313" key="2">
    <source>
        <dbReference type="Proteomes" id="UP000658225"/>
    </source>
</evidence>
<reference evidence="1" key="1">
    <citation type="submission" date="2020-10" db="EMBL/GenBank/DDBJ databases">
        <title>Genomic Encyclopedia of Type Strains, Phase IV (KMG-IV): sequencing the most valuable type-strain genomes for metagenomic binning, comparative biology and taxonomic classification.</title>
        <authorList>
            <person name="Goeker M."/>
        </authorList>
    </citation>
    <scope>NUCLEOTIDE SEQUENCE</scope>
    <source>
        <strain evidence="1">DSM 13886</strain>
    </source>
</reference>
<sequence>MEIESITVEDIVTTHNNINLIPIINPSLNVLAIDAIELMLNYRIQNTIEVDSCTIIKDCYMLRYGKHIPDKADTILNALNPLKAFCIFRLKKIGGTVYPFCKNGNGWIIRHDILKVMLDNLKTIFDGYDELKVKFNRFSDLMYCFANLMPAPKGYNAYTDSEGNHIFGKGTYKENNDYPWFYLKNLQNGRDSEMLLWLNNNMDKYHLQEAFHLRPPFSGPNEYYDDNKYDKLMEYLDNAIQVIENRAKWLFEGRTNARK</sequence>
<name>A0A927RE60_9BACL</name>
<dbReference type="Proteomes" id="UP000658225">
    <property type="component" value="Unassembled WGS sequence"/>
</dbReference>
<dbReference type="AlphaFoldDB" id="A0A927RE60"/>
<gene>
    <name evidence="1" type="ORF">H4683_003126</name>
</gene>
<proteinExistence type="predicted"/>
<dbReference type="EMBL" id="JADBEL010000020">
    <property type="protein sequence ID" value="MBE1556005.1"/>
    <property type="molecule type" value="Genomic_DNA"/>
</dbReference>
<dbReference type="RefSeq" id="WP_192599692.1">
    <property type="nucleotide sequence ID" value="NZ_JADBEL010000020.1"/>
</dbReference>
<protein>
    <submittedName>
        <fullName evidence="1">Uncharacterized protein</fullName>
    </submittedName>
</protein>
<evidence type="ECO:0000313" key="1">
    <source>
        <dbReference type="EMBL" id="MBE1556005.1"/>
    </source>
</evidence>
<accession>A0A927RE60</accession>
<comment type="caution">
    <text evidence="1">The sequence shown here is derived from an EMBL/GenBank/DDBJ whole genome shotgun (WGS) entry which is preliminary data.</text>
</comment>
<keyword evidence="2" id="KW-1185">Reference proteome</keyword>
<organism evidence="1 2">
    <name type="scientific">Sporosarcina limicola</name>
    <dbReference type="NCBI Taxonomy" id="34101"/>
    <lineage>
        <taxon>Bacteria</taxon>
        <taxon>Bacillati</taxon>
        <taxon>Bacillota</taxon>
        <taxon>Bacilli</taxon>
        <taxon>Bacillales</taxon>
        <taxon>Caryophanaceae</taxon>
        <taxon>Sporosarcina</taxon>
    </lineage>
</organism>